<keyword evidence="5" id="KW-0998">Cell outer membrane</keyword>
<reference evidence="7" key="1">
    <citation type="submission" date="2018-06" db="EMBL/GenBank/DDBJ databases">
        <authorList>
            <person name="Zhirakovskaya E."/>
        </authorList>
    </citation>
    <scope>NUCLEOTIDE SEQUENCE</scope>
</reference>
<protein>
    <submittedName>
        <fullName evidence="7">TonB-dependent receptor Outer membrane receptor for ferrienterochelin and colicins</fullName>
    </submittedName>
</protein>
<keyword evidence="3" id="KW-0812">Transmembrane</keyword>
<name>A0A3B0SBZ9_9ZZZZ</name>
<dbReference type="InterPro" id="IPR039426">
    <property type="entry name" value="TonB-dep_rcpt-like"/>
</dbReference>
<evidence type="ECO:0000256" key="5">
    <source>
        <dbReference type="ARBA" id="ARBA00023237"/>
    </source>
</evidence>
<dbReference type="InterPro" id="IPR036942">
    <property type="entry name" value="Beta-barrel_TonB_sf"/>
</dbReference>
<dbReference type="GO" id="GO:0009279">
    <property type="term" value="C:cell outer membrane"/>
    <property type="evidence" value="ECO:0007669"/>
    <property type="project" value="UniProtKB-SubCell"/>
</dbReference>
<feature type="non-terminal residue" evidence="7">
    <location>
        <position position="322"/>
    </location>
</feature>
<dbReference type="SUPFAM" id="SSF56935">
    <property type="entry name" value="Porins"/>
    <property type="match status" value="1"/>
</dbReference>
<sequence length="322" mass="34247">MKTSVYKNISKYPRFLCAGFALLALQGFAANPAFADNEQPATDPVDRIVIIGNKARIDDVPGSATLLDLETLQKQSYGDINRILRAVPGVNLQEEDGFGLRPNIGLRGTGLDRSSKITLMEDGVLIAPAAYAAPAAYYFPSSGRMAGIEVVKGASGIKYGPRTQGGSINLISTPIPKTASAFGTFKIGDFGSRSAHVWAGGPIAEPNNGVKISGMLEGFVDRSTGFKQLANGGDTGFLIQDMVGKLRFESADGARISQSLDLKVQLSDERANVSYLGLTDADFASTPFRRYAAAQLDQINAKHSELSARYRADLGAGFDLTV</sequence>
<keyword evidence="2" id="KW-0813">Transport</keyword>
<evidence type="ECO:0000256" key="1">
    <source>
        <dbReference type="ARBA" id="ARBA00004571"/>
    </source>
</evidence>
<keyword evidence="4" id="KW-0472">Membrane</keyword>
<dbReference type="Gene3D" id="2.40.170.20">
    <property type="entry name" value="TonB-dependent receptor, beta-barrel domain"/>
    <property type="match status" value="1"/>
</dbReference>
<evidence type="ECO:0000256" key="3">
    <source>
        <dbReference type="ARBA" id="ARBA00022692"/>
    </source>
</evidence>
<dbReference type="PROSITE" id="PS52016">
    <property type="entry name" value="TONB_DEPENDENT_REC_3"/>
    <property type="match status" value="1"/>
</dbReference>
<dbReference type="GO" id="GO:0033214">
    <property type="term" value="P:siderophore-iron import into cell"/>
    <property type="evidence" value="ECO:0007669"/>
    <property type="project" value="TreeGrafter"/>
</dbReference>
<accession>A0A3B0SBZ9</accession>
<comment type="subcellular location">
    <subcellularLocation>
        <location evidence="1">Cell outer membrane</location>
        <topology evidence="1">Multi-pass membrane protein</topology>
    </subcellularLocation>
</comment>
<evidence type="ECO:0000256" key="2">
    <source>
        <dbReference type="ARBA" id="ARBA00022448"/>
    </source>
</evidence>
<feature type="domain" description="TonB-dependent receptor plug" evidence="6">
    <location>
        <begin position="58"/>
        <end position="166"/>
    </location>
</feature>
<evidence type="ECO:0000313" key="7">
    <source>
        <dbReference type="EMBL" id="VAW00232.1"/>
    </source>
</evidence>
<dbReference type="PANTHER" id="PTHR30442:SF0">
    <property type="entry name" value="FE(3+) DICITRATE TRANSPORT PROTEIN FECA"/>
    <property type="match status" value="1"/>
</dbReference>
<evidence type="ECO:0000256" key="4">
    <source>
        <dbReference type="ARBA" id="ARBA00023136"/>
    </source>
</evidence>
<dbReference type="AlphaFoldDB" id="A0A3B0SBZ9"/>
<gene>
    <name evidence="7" type="ORF">MNBD_ALPHA06-1181</name>
</gene>
<keyword evidence="7" id="KW-0675">Receptor</keyword>
<dbReference type="PANTHER" id="PTHR30442">
    <property type="entry name" value="IRON III DICITRATE TRANSPORT PROTEIN FECA"/>
    <property type="match status" value="1"/>
</dbReference>
<evidence type="ECO:0000259" key="6">
    <source>
        <dbReference type="Pfam" id="PF07715"/>
    </source>
</evidence>
<organism evidence="7">
    <name type="scientific">hydrothermal vent metagenome</name>
    <dbReference type="NCBI Taxonomy" id="652676"/>
    <lineage>
        <taxon>unclassified sequences</taxon>
        <taxon>metagenomes</taxon>
        <taxon>ecological metagenomes</taxon>
    </lineage>
</organism>
<proteinExistence type="predicted"/>
<dbReference type="InterPro" id="IPR012910">
    <property type="entry name" value="Plug_dom"/>
</dbReference>
<dbReference type="EMBL" id="UOEE01000291">
    <property type="protein sequence ID" value="VAW00232.1"/>
    <property type="molecule type" value="Genomic_DNA"/>
</dbReference>
<dbReference type="Pfam" id="PF07715">
    <property type="entry name" value="Plug"/>
    <property type="match status" value="1"/>
</dbReference>